<dbReference type="InterPro" id="IPR006145">
    <property type="entry name" value="PsdUridine_synth_RsuA/RluA"/>
</dbReference>
<dbReference type="GO" id="GO:0000455">
    <property type="term" value="P:enzyme-directed rRNA pseudouridine synthesis"/>
    <property type="evidence" value="ECO:0007669"/>
    <property type="project" value="UniProtKB-ARBA"/>
</dbReference>
<keyword evidence="2 4" id="KW-0413">Isomerase</keyword>
<comment type="similarity">
    <text evidence="1 4">Belongs to the pseudouridine synthase RsuA family.</text>
</comment>
<dbReference type="PANTHER" id="PTHR47683:SF2">
    <property type="entry name" value="RNA-BINDING S4 DOMAIN-CONTAINING PROTEIN"/>
    <property type="match status" value="1"/>
</dbReference>
<dbReference type="EMBL" id="CACRTR010000023">
    <property type="protein sequence ID" value="VYU75556.1"/>
    <property type="molecule type" value="Genomic_DNA"/>
</dbReference>
<dbReference type="InterPro" id="IPR018496">
    <property type="entry name" value="PsdUridine_synth_RsuA/RluB_CS"/>
</dbReference>
<feature type="domain" description="RNA-binding S4" evidence="5">
    <location>
        <begin position="1"/>
        <end position="69"/>
    </location>
</feature>
<dbReference type="Gene3D" id="3.30.70.580">
    <property type="entry name" value="Pseudouridine synthase I, catalytic domain, N-terminal subdomain"/>
    <property type="match status" value="1"/>
</dbReference>
<organism evidence="7">
    <name type="scientific">Eubacterium limosum</name>
    <dbReference type="NCBI Taxonomy" id="1736"/>
    <lineage>
        <taxon>Bacteria</taxon>
        <taxon>Bacillati</taxon>
        <taxon>Bacillota</taxon>
        <taxon>Clostridia</taxon>
        <taxon>Eubacteriales</taxon>
        <taxon>Eubacteriaceae</taxon>
        <taxon>Eubacterium</taxon>
    </lineage>
</organism>
<dbReference type="PROSITE" id="PS01149">
    <property type="entry name" value="PSI_RSU"/>
    <property type="match status" value="1"/>
</dbReference>
<dbReference type="InterPro" id="IPR020103">
    <property type="entry name" value="PsdUridine_synth_cat_dom_sf"/>
</dbReference>
<evidence type="ECO:0000256" key="3">
    <source>
        <dbReference type="PROSITE-ProRule" id="PRU00182"/>
    </source>
</evidence>
<proteinExistence type="inferred from homology"/>
<evidence type="ECO:0000256" key="2">
    <source>
        <dbReference type="ARBA" id="ARBA00023235"/>
    </source>
</evidence>
<dbReference type="SMART" id="SM00363">
    <property type="entry name" value="S4"/>
    <property type="match status" value="1"/>
</dbReference>
<reference evidence="7" key="1">
    <citation type="submission" date="2019-11" db="EMBL/GenBank/DDBJ databases">
        <authorList>
            <person name="Feng L."/>
        </authorList>
    </citation>
    <scope>NUCLEOTIDE SEQUENCE</scope>
    <source>
        <strain evidence="7">ElimosumLFYP34</strain>
    </source>
</reference>
<dbReference type="Pfam" id="PF00849">
    <property type="entry name" value="PseudoU_synth_2"/>
    <property type="match status" value="1"/>
</dbReference>
<dbReference type="InterPro" id="IPR020094">
    <property type="entry name" value="TruA/RsuA/RluB/E/F_N"/>
</dbReference>
<dbReference type="NCBIfam" id="TIGR00093">
    <property type="entry name" value="pseudouridine synthase"/>
    <property type="match status" value="1"/>
</dbReference>
<dbReference type="PROSITE" id="PS50889">
    <property type="entry name" value="S4"/>
    <property type="match status" value="1"/>
</dbReference>
<dbReference type="Proteomes" id="UP001215087">
    <property type="component" value="Unassembled WGS sequence"/>
</dbReference>
<dbReference type="CDD" id="cd00165">
    <property type="entry name" value="S4"/>
    <property type="match status" value="1"/>
</dbReference>
<dbReference type="CDD" id="cd02870">
    <property type="entry name" value="PseudoU_synth_RsuA_like"/>
    <property type="match status" value="1"/>
</dbReference>
<dbReference type="AlphaFoldDB" id="A0A6N3HFP5"/>
<evidence type="ECO:0000256" key="4">
    <source>
        <dbReference type="RuleBase" id="RU003887"/>
    </source>
</evidence>
<dbReference type="InterPro" id="IPR036986">
    <property type="entry name" value="S4_RNA-bd_sf"/>
</dbReference>
<dbReference type="SUPFAM" id="SSF55120">
    <property type="entry name" value="Pseudouridine synthase"/>
    <property type="match status" value="1"/>
</dbReference>
<keyword evidence="8" id="KW-1185">Reference proteome</keyword>
<dbReference type="Gene3D" id="3.30.70.1560">
    <property type="entry name" value="Alpha-L RNA-binding motif"/>
    <property type="match status" value="1"/>
</dbReference>
<gene>
    <name evidence="7" type="primary">rluB</name>
    <name evidence="7" type="ORF">ELLFYP34_01232</name>
    <name evidence="6" type="ORF">PTZ04_06680</name>
</gene>
<evidence type="ECO:0000256" key="1">
    <source>
        <dbReference type="ARBA" id="ARBA00008348"/>
    </source>
</evidence>
<dbReference type="EC" id="5.4.99.-" evidence="4"/>
<dbReference type="Pfam" id="PF01479">
    <property type="entry name" value="S4"/>
    <property type="match status" value="1"/>
</dbReference>
<evidence type="ECO:0000259" key="5">
    <source>
        <dbReference type="SMART" id="SM00363"/>
    </source>
</evidence>
<evidence type="ECO:0000313" key="8">
    <source>
        <dbReference type="Proteomes" id="UP001215087"/>
    </source>
</evidence>
<dbReference type="SUPFAM" id="SSF55174">
    <property type="entry name" value="Alpha-L RNA-binding motif"/>
    <property type="match status" value="1"/>
</dbReference>
<dbReference type="InterPro" id="IPR042092">
    <property type="entry name" value="PsdUridine_s_RsuA/RluB/E/F_cat"/>
</dbReference>
<keyword evidence="3" id="KW-0694">RNA-binding</keyword>
<dbReference type="PANTHER" id="PTHR47683">
    <property type="entry name" value="PSEUDOURIDINE SYNTHASE FAMILY PROTEIN-RELATED"/>
    <property type="match status" value="1"/>
</dbReference>
<dbReference type="GO" id="GO:0120159">
    <property type="term" value="F:rRNA pseudouridine synthase activity"/>
    <property type="evidence" value="ECO:0007669"/>
    <property type="project" value="UniProtKB-ARBA"/>
</dbReference>
<dbReference type="InterPro" id="IPR000748">
    <property type="entry name" value="PsdUridine_synth_RsuA/RluB/E/F"/>
</dbReference>
<accession>A0A6N3HFP5</accession>
<name>A0A6N3HFP5_EUBLI</name>
<dbReference type="InterPro" id="IPR002942">
    <property type="entry name" value="S4_RNA-bd"/>
</dbReference>
<dbReference type="EMBL" id="JAQSVD010000003">
    <property type="protein sequence ID" value="MDE1469935.1"/>
    <property type="molecule type" value="Genomic_DNA"/>
</dbReference>
<evidence type="ECO:0000313" key="7">
    <source>
        <dbReference type="EMBL" id="VYU75556.1"/>
    </source>
</evidence>
<sequence length="241" mass="26847">MRLQKYMAQCGVASRRKSEEMIAAGRVCVNGEAVLTPGLQVDPEADTVTVDGKTIAEDKKIYVLLNKPKGVVSTSADRHADQTVMDLLPIKERLFTVGRLDKDTEGLLILTNDGDLTFRLTHPSHEFNKIYEGLVKGIPSAGELRLFAEGVQIEDDDHTLHTTAPASVQVLKTYRSTALLEMTIHEGRKRQIRKMCAAIGHPVIHLKRTAIGSITLKGLKAGEWRYLTEEEIRYLRGEKDD</sequence>
<dbReference type="Gene3D" id="3.10.290.10">
    <property type="entry name" value="RNA-binding S4 domain"/>
    <property type="match status" value="1"/>
</dbReference>
<reference evidence="6 8" key="2">
    <citation type="submission" date="2023-02" db="EMBL/GenBank/DDBJ databases">
        <title>Comparative genome analysis of Eubacterium limosum species.</title>
        <authorList>
            <person name="Bak J.E."/>
        </authorList>
    </citation>
    <scope>NUCLEOTIDE SEQUENCE [LARGE SCALE GENOMIC DNA]</scope>
    <source>
        <strain evidence="6 8">KGMB01548</strain>
    </source>
</reference>
<protein>
    <recommendedName>
        <fullName evidence="4">Pseudouridine synthase</fullName>
        <ecNumber evidence="4">5.4.99.-</ecNumber>
    </recommendedName>
</protein>
<dbReference type="RefSeq" id="WP_207638808.1">
    <property type="nucleotide sequence ID" value="NZ_JAQSVD010000003.1"/>
</dbReference>
<evidence type="ECO:0000313" key="6">
    <source>
        <dbReference type="EMBL" id="MDE1469935.1"/>
    </source>
</evidence>
<dbReference type="GO" id="GO:0003723">
    <property type="term" value="F:RNA binding"/>
    <property type="evidence" value="ECO:0007669"/>
    <property type="project" value="UniProtKB-KW"/>
</dbReference>
<dbReference type="FunFam" id="3.10.290.10:FF:000003">
    <property type="entry name" value="Pseudouridine synthase"/>
    <property type="match status" value="1"/>
</dbReference>
<dbReference type="InterPro" id="IPR050343">
    <property type="entry name" value="RsuA_PseudoU_synthase"/>
</dbReference>